<dbReference type="GO" id="GO:0003690">
    <property type="term" value="F:double-stranded DNA binding"/>
    <property type="evidence" value="ECO:0007669"/>
    <property type="project" value="UniProtKB-UniRule"/>
</dbReference>
<sequence>MRAIWTGSIAFGLVNVPVKAYSAASDHDIDLHQVHDKDGGRIRYERRCEVCGKKITYQHIDKAYDTGEQTVVLTDEEMDALPSEKSREIDVVQFVPAEQIDPLTLERSYYLEPDSKSPKAYALLRRTLEQTELMAVVKFALRQKTRLGVLRVRDDVMVLQSMMWGDELREADFPAAHGAAKISPQELKMSAALVEQFTGDFDSSQFEDDYQNELRTLIDEKLKQGDALDTDATFGEAPAETESSGEVIDLMEALKRSIDSKRGGKAKAATRSKPAKDAEAEDEDADSGSGGKKTAAKKETATKGTKKSTATKTAAKNSSDEKTSTRKSTAKKTAQKKTETKKSAEKKPAAKKTAAKKPAAKKGTTSSAKKSTETKRPRKSA</sequence>
<feature type="domain" description="Ku" evidence="5">
    <location>
        <begin position="52"/>
        <end position="179"/>
    </location>
</feature>
<evidence type="ECO:0000259" key="5">
    <source>
        <dbReference type="SMART" id="SM00559"/>
    </source>
</evidence>
<keyword evidence="1 3" id="KW-0238">DNA-binding</keyword>
<dbReference type="AlphaFoldDB" id="A0A5B7WXD4"/>
<dbReference type="KEGG" id="gcr:GcLGCM259_2882"/>
<keyword evidence="2 3" id="KW-0233">DNA recombination</keyword>
<evidence type="ECO:0000256" key="1">
    <source>
        <dbReference type="ARBA" id="ARBA00023125"/>
    </source>
</evidence>
<dbReference type="InterPro" id="IPR016194">
    <property type="entry name" value="SPOC-like_C_dom_sf"/>
</dbReference>
<dbReference type="InterPro" id="IPR006164">
    <property type="entry name" value="DNA_bd_Ku70/Ku80"/>
</dbReference>
<evidence type="ECO:0000313" key="7">
    <source>
        <dbReference type="Proteomes" id="UP000307000"/>
    </source>
</evidence>
<evidence type="ECO:0000256" key="2">
    <source>
        <dbReference type="ARBA" id="ARBA00023172"/>
    </source>
</evidence>
<dbReference type="FunFam" id="2.40.290.10:FF:000004">
    <property type="entry name" value="Non-homologous end joining protein Ku"/>
    <property type="match status" value="1"/>
</dbReference>
<keyword evidence="7" id="KW-1185">Reference proteome</keyword>
<comment type="subunit">
    <text evidence="3">Homodimer. Interacts with LigD.</text>
</comment>
<accession>A0A5B7WXD4</accession>
<dbReference type="PANTHER" id="PTHR41251">
    <property type="entry name" value="NON-HOMOLOGOUS END JOINING PROTEIN KU"/>
    <property type="match status" value="1"/>
</dbReference>
<comment type="similarity">
    <text evidence="3">Belongs to the prokaryotic Ku family.</text>
</comment>
<dbReference type="PANTHER" id="PTHR41251:SF1">
    <property type="entry name" value="NON-HOMOLOGOUS END JOINING PROTEIN KU"/>
    <property type="match status" value="1"/>
</dbReference>
<evidence type="ECO:0000256" key="3">
    <source>
        <dbReference type="HAMAP-Rule" id="MF_01875"/>
    </source>
</evidence>
<dbReference type="SMART" id="SM00559">
    <property type="entry name" value="Ku78"/>
    <property type="match status" value="1"/>
</dbReference>
<proteinExistence type="inferred from homology"/>
<dbReference type="Gene3D" id="2.40.290.10">
    <property type="match status" value="1"/>
</dbReference>
<feature type="compositionally biased region" description="Basic residues" evidence="4">
    <location>
        <begin position="349"/>
        <end position="360"/>
    </location>
</feature>
<dbReference type="EMBL" id="CP034412">
    <property type="protein sequence ID" value="QCY48589.1"/>
    <property type="molecule type" value="Genomic_DNA"/>
</dbReference>
<dbReference type="RefSeq" id="WP_138927076.1">
    <property type="nucleotide sequence ID" value="NZ_CP034412.1"/>
</dbReference>
<dbReference type="SUPFAM" id="SSF100939">
    <property type="entry name" value="SPOC domain-like"/>
    <property type="match status" value="1"/>
</dbReference>
<name>A0A5B7WXD4_9MICC</name>
<protein>
    <recommendedName>
        <fullName evidence="3">Non-homologous end joining protein Ku</fullName>
    </recommendedName>
</protein>
<keyword evidence="3" id="KW-0227">DNA damage</keyword>
<evidence type="ECO:0000256" key="4">
    <source>
        <dbReference type="SAM" id="MobiDB-lite"/>
    </source>
</evidence>
<dbReference type="HAMAP" id="MF_01875">
    <property type="entry name" value="Prokaryotic_Ku"/>
    <property type="match status" value="1"/>
</dbReference>
<comment type="function">
    <text evidence="3">With LigD forms a non-homologous end joining (NHEJ) DNA repair enzyme, which repairs dsDNA breaks with reduced fidelity. Binds linear dsDNA with 5'- and 3'- overhangs but not closed circular dsDNA nor ssDNA. Recruits and stimulates the ligase activity of LigD.</text>
</comment>
<feature type="region of interest" description="Disordered" evidence="4">
    <location>
        <begin position="259"/>
        <end position="381"/>
    </location>
</feature>
<dbReference type="NCBIfam" id="TIGR02772">
    <property type="entry name" value="Ku_bact"/>
    <property type="match status" value="1"/>
</dbReference>
<reference evidence="6 7" key="1">
    <citation type="submission" date="2018-12" db="EMBL/GenBank/DDBJ databases">
        <title>Complete Genome Sequence of Glutamicibacter creatinolyticus strain LGCM259,isolated from an abscess of a 12-year-old mare in Italy.</title>
        <authorList>
            <person name="Santos R.G."/>
            <person name="Silva A.L."/>
            <person name="Seyffert N."/>
            <person name="Castro T.L.P."/>
            <person name="Attili A.R."/>
            <person name="Rifici C."/>
            <person name="Mazzullo G."/>
            <person name="Brenig B."/>
            <person name="Venanzi F."/>
            <person name="Azevedo V."/>
        </authorList>
    </citation>
    <scope>NUCLEOTIDE SEQUENCE [LARGE SCALE GENOMIC DNA]</scope>
    <source>
        <strain evidence="6 7">LGCM 259</strain>
    </source>
</reference>
<feature type="compositionally biased region" description="Low complexity" evidence="4">
    <location>
        <begin position="307"/>
        <end position="316"/>
    </location>
</feature>
<dbReference type="Pfam" id="PF02735">
    <property type="entry name" value="Ku"/>
    <property type="match status" value="1"/>
</dbReference>
<dbReference type="Proteomes" id="UP000307000">
    <property type="component" value="Chromosome"/>
</dbReference>
<dbReference type="GO" id="GO:0006310">
    <property type="term" value="P:DNA recombination"/>
    <property type="evidence" value="ECO:0007669"/>
    <property type="project" value="UniProtKB-KW"/>
</dbReference>
<feature type="compositionally biased region" description="Basic and acidic residues" evidence="4">
    <location>
        <begin position="336"/>
        <end position="348"/>
    </location>
</feature>
<dbReference type="GO" id="GO:0006303">
    <property type="term" value="P:double-strand break repair via nonhomologous end joining"/>
    <property type="evidence" value="ECO:0007669"/>
    <property type="project" value="UniProtKB-UniRule"/>
</dbReference>
<keyword evidence="3" id="KW-0234">DNA repair</keyword>
<evidence type="ECO:0000313" key="6">
    <source>
        <dbReference type="EMBL" id="QCY48589.1"/>
    </source>
</evidence>
<organism evidence="6 7">
    <name type="scientific">Glutamicibacter creatinolyticus</name>
    <dbReference type="NCBI Taxonomy" id="162496"/>
    <lineage>
        <taxon>Bacteria</taxon>
        <taxon>Bacillati</taxon>
        <taxon>Actinomycetota</taxon>
        <taxon>Actinomycetes</taxon>
        <taxon>Micrococcales</taxon>
        <taxon>Micrococcaceae</taxon>
        <taxon>Glutamicibacter</taxon>
    </lineage>
</organism>
<dbReference type="CDD" id="cd00789">
    <property type="entry name" value="KU_like"/>
    <property type="match status" value="1"/>
</dbReference>
<dbReference type="InterPro" id="IPR009187">
    <property type="entry name" value="Prok_Ku"/>
</dbReference>
<gene>
    <name evidence="3" type="primary">ku</name>
    <name evidence="6" type="ORF">GcLGCM259_2882</name>
</gene>